<organism evidence="1 2">
    <name type="scientific">Trichinella patagoniensis</name>
    <dbReference type="NCBI Taxonomy" id="990121"/>
    <lineage>
        <taxon>Eukaryota</taxon>
        <taxon>Metazoa</taxon>
        <taxon>Ecdysozoa</taxon>
        <taxon>Nematoda</taxon>
        <taxon>Enoplea</taxon>
        <taxon>Dorylaimia</taxon>
        <taxon>Trichinellida</taxon>
        <taxon>Trichinellidae</taxon>
        <taxon>Trichinella</taxon>
    </lineage>
</organism>
<keyword evidence="2" id="KW-1185">Reference proteome</keyword>
<evidence type="ECO:0000313" key="1">
    <source>
        <dbReference type="EMBL" id="KRY18637.1"/>
    </source>
</evidence>
<dbReference type="EMBL" id="JYDQ01000044">
    <property type="protein sequence ID" value="KRY18637.1"/>
    <property type="molecule type" value="Genomic_DNA"/>
</dbReference>
<dbReference type="Proteomes" id="UP000054783">
    <property type="component" value="Unassembled WGS sequence"/>
</dbReference>
<comment type="caution">
    <text evidence="1">The sequence shown here is derived from an EMBL/GenBank/DDBJ whole genome shotgun (WGS) entry which is preliminary data.</text>
</comment>
<evidence type="ECO:0000313" key="2">
    <source>
        <dbReference type="Proteomes" id="UP000054783"/>
    </source>
</evidence>
<name>A0A0V1A1K4_9BILA</name>
<accession>A0A0V1A1K4</accession>
<sequence>MRRALIICMRHWENWPDVNVALLCISSTPEHNLDGRDIGLRGTLCELAIASKIVKSKFDKQASPKPK</sequence>
<reference evidence="1 2" key="1">
    <citation type="submission" date="2015-01" db="EMBL/GenBank/DDBJ databases">
        <title>Evolution of Trichinella species and genotypes.</title>
        <authorList>
            <person name="Korhonen P.K."/>
            <person name="Edoardo P."/>
            <person name="Giuseppe L.R."/>
            <person name="Gasser R.B."/>
        </authorList>
    </citation>
    <scope>NUCLEOTIDE SEQUENCE [LARGE SCALE GENOMIC DNA]</scope>
    <source>
        <strain evidence="1">ISS2496</strain>
    </source>
</reference>
<proteinExistence type="predicted"/>
<dbReference type="AlphaFoldDB" id="A0A0V1A1K4"/>
<gene>
    <name evidence="1" type="ORF">T12_297</name>
</gene>
<protein>
    <submittedName>
        <fullName evidence="1">Uncharacterized protein</fullName>
    </submittedName>
</protein>